<keyword evidence="2" id="KW-1185">Reference proteome</keyword>
<evidence type="ECO:0000313" key="1">
    <source>
        <dbReference type="EMBL" id="CAH3031183.1"/>
    </source>
</evidence>
<name>A0AAU9VJS2_9CNID</name>
<dbReference type="AlphaFoldDB" id="A0AAU9VJS2"/>
<gene>
    <name evidence="1" type="ORF">PMEA_00001186</name>
</gene>
<comment type="caution">
    <text evidence="1">The sequence shown here is derived from an EMBL/GenBank/DDBJ whole genome shotgun (WGS) entry which is preliminary data.</text>
</comment>
<protein>
    <submittedName>
        <fullName evidence="1">Uncharacterized protein</fullName>
    </submittedName>
</protein>
<dbReference type="EMBL" id="CALNXJ010000001">
    <property type="protein sequence ID" value="CAH3031183.1"/>
    <property type="molecule type" value="Genomic_DNA"/>
</dbReference>
<organism evidence="1 2">
    <name type="scientific">Pocillopora meandrina</name>
    <dbReference type="NCBI Taxonomy" id="46732"/>
    <lineage>
        <taxon>Eukaryota</taxon>
        <taxon>Metazoa</taxon>
        <taxon>Cnidaria</taxon>
        <taxon>Anthozoa</taxon>
        <taxon>Hexacorallia</taxon>
        <taxon>Scleractinia</taxon>
        <taxon>Astrocoeniina</taxon>
        <taxon>Pocilloporidae</taxon>
        <taxon>Pocillopora</taxon>
    </lineage>
</organism>
<feature type="non-terminal residue" evidence="1">
    <location>
        <position position="1"/>
    </location>
</feature>
<accession>A0AAU9VJS2</accession>
<sequence length="106" mass="11867">RISNCRIDRTVTKGSAMTKEFSIRQTVIARNYTGGTKWVLSIIRAQLGPLSCEVEIKSGLMWRRYTDPLRDTRILVTPSSNPLTQTSELPIQVESRGALVSEASEQ</sequence>
<reference evidence="1 2" key="1">
    <citation type="submission" date="2022-05" db="EMBL/GenBank/DDBJ databases">
        <authorList>
            <consortium name="Genoscope - CEA"/>
            <person name="William W."/>
        </authorList>
    </citation>
    <scope>NUCLEOTIDE SEQUENCE [LARGE SCALE GENOMIC DNA]</scope>
</reference>
<evidence type="ECO:0000313" key="2">
    <source>
        <dbReference type="Proteomes" id="UP001159428"/>
    </source>
</evidence>
<dbReference type="Proteomes" id="UP001159428">
    <property type="component" value="Unassembled WGS sequence"/>
</dbReference>
<proteinExistence type="predicted"/>